<dbReference type="EMBL" id="JBIMZQ010000021">
    <property type="protein sequence ID" value="KAL3665118.1"/>
    <property type="molecule type" value="Genomic_DNA"/>
</dbReference>
<keyword evidence="3" id="KW-1185">Reference proteome</keyword>
<organism evidence="2 3">
    <name type="scientific">Phytophthora oleae</name>
    <dbReference type="NCBI Taxonomy" id="2107226"/>
    <lineage>
        <taxon>Eukaryota</taxon>
        <taxon>Sar</taxon>
        <taxon>Stramenopiles</taxon>
        <taxon>Oomycota</taxon>
        <taxon>Peronosporomycetes</taxon>
        <taxon>Peronosporales</taxon>
        <taxon>Peronosporaceae</taxon>
        <taxon>Phytophthora</taxon>
    </lineage>
</organism>
<dbReference type="AlphaFoldDB" id="A0ABD3FDU1"/>
<dbReference type="Gene3D" id="2.60.20.10">
    <property type="entry name" value="Crystallins"/>
    <property type="match status" value="1"/>
</dbReference>
<accession>A0ABD3FDU1</accession>
<evidence type="ECO:0000313" key="2">
    <source>
        <dbReference type="EMBL" id="KAL3665118.1"/>
    </source>
</evidence>
<keyword evidence="1" id="KW-0732">Signal</keyword>
<proteinExistence type="predicted"/>
<reference evidence="2 3" key="1">
    <citation type="submission" date="2024-09" db="EMBL/GenBank/DDBJ databases">
        <title>Genome sequencing and assembly of Phytophthora oleae, isolate VK10A, causative agent of rot of olive drupes.</title>
        <authorList>
            <person name="Conti Taguali S."/>
            <person name="Riolo M."/>
            <person name="La Spada F."/>
            <person name="Cacciola S.O."/>
            <person name="Dionisio G."/>
        </authorList>
    </citation>
    <scope>NUCLEOTIDE SEQUENCE [LARGE SCALE GENOMIC DNA]</scope>
    <source>
        <strain evidence="2 3">VK10A</strain>
    </source>
</reference>
<sequence>MKAMALTVVPVFQLCLAIAAAESVSGHWVYNFNRSQLCINMGIFDNKVSSAQWKDLPQTDQARIAFYRDENCDGLVRTWPAVDTNFPSNFALYGLNKQISSFMLWEGSDQIVDIAPDPRFLE</sequence>
<feature type="signal peptide" evidence="1">
    <location>
        <begin position="1"/>
        <end position="26"/>
    </location>
</feature>
<name>A0ABD3FDU1_9STRA</name>
<evidence type="ECO:0000256" key="1">
    <source>
        <dbReference type="SAM" id="SignalP"/>
    </source>
</evidence>
<evidence type="ECO:0000313" key="3">
    <source>
        <dbReference type="Proteomes" id="UP001632037"/>
    </source>
</evidence>
<protein>
    <submittedName>
        <fullName evidence="2">Uncharacterized protein</fullName>
    </submittedName>
</protein>
<feature type="chain" id="PRO_5044890199" evidence="1">
    <location>
        <begin position="27"/>
        <end position="122"/>
    </location>
</feature>
<comment type="caution">
    <text evidence="2">The sequence shown here is derived from an EMBL/GenBank/DDBJ whole genome shotgun (WGS) entry which is preliminary data.</text>
</comment>
<dbReference type="Proteomes" id="UP001632037">
    <property type="component" value="Unassembled WGS sequence"/>
</dbReference>
<gene>
    <name evidence="2" type="ORF">V7S43_009750</name>
</gene>